<comment type="catalytic activity">
    <reaction evidence="8 9">
        <text>N-acetyl-L-glutamate + ATP = N-acetyl-L-glutamyl 5-phosphate + ADP</text>
        <dbReference type="Rhea" id="RHEA:14629"/>
        <dbReference type="ChEBI" id="CHEBI:30616"/>
        <dbReference type="ChEBI" id="CHEBI:44337"/>
        <dbReference type="ChEBI" id="CHEBI:57936"/>
        <dbReference type="ChEBI" id="CHEBI:456216"/>
        <dbReference type="EC" id="2.7.2.8"/>
    </reaction>
</comment>
<evidence type="ECO:0000313" key="11">
    <source>
        <dbReference type="EMBL" id="TFB78989.1"/>
    </source>
</evidence>
<feature type="site" description="Transition state stabilizer" evidence="9">
    <location>
        <position position="18"/>
    </location>
</feature>
<keyword evidence="4 9" id="KW-0808">Transferase</keyword>
<evidence type="ECO:0000313" key="12">
    <source>
        <dbReference type="Proteomes" id="UP000298488"/>
    </source>
</evidence>
<feature type="binding site" evidence="9">
    <location>
        <begin position="53"/>
        <end position="54"/>
    </location>
    <ligand>
        <name>substrate</name>
    </ligand>
</feature>
<evidence type="ECO:0000256" key="8">
    <source>
        <dbReference type="ARBA" id="ARBA00048141"/>
    </source>
</evidence>
<keyword evidence="9" id="KW-0963">Cytoplasm</keyword>
<evidence type="ECO:0000256" key="7">
    <source>
        <dbReference type="ARBA" id="ARBA00022840"/>
    </source>
</evidence>
<dbReference type="Proteomes" id="UP000298488">
    <property type="component" value="Unassembled WGS sequence"/>
</dbReference>
<comment type="caution">
    <text evidence="11">The sequence shown here is derived from an EMBL/GenBank/DDBJ whole genome shotgun (WGS) entry which is preliminary data.</text>
</comment>
<feature type="binding site" evidence="9">
    <location>
        <position position="173"/>
    </location>
    <ligand>
        <name>substrate</name>
    </ligand>
</feature>
<dbReference type="HAMAP" id="MF_00082">
    <property type="entry name" value="ArgB"/>
    <property type="match status" value="1"/>
</dbReference>
<dbReference type="RefSeq" id="WP_104094871.1">
    <property type="nucleotide sequence ID" value="NZ_JACHBP010000001.1"/>
</dbReference>
<evidence type="ECO:0000256" key="5">
    <source>
        <dbReference type="ARBA" id="ARBA00022741"/>
    </source>
</evidence>
<dbReference type="InterPro" id="IPR001048">
    <property type="entry name" value="Asp/Glu/Uridylate_kinase"/>
</dbReference>
<dbReference type="PRINTS" id="PR00474">
    <property type="entry name" value="GLU5KINASE"/>
</dbReference>
<keyword evidence="3 9" id="KW-0028">Amino-acid biosynthesis</keyword>
<keyword evidence="12" id="KW-1185">Reference proteome</keyword>
<dbReference type="GO" id="GO:0003991">
    <property type="term" value="F:acetylglutamate kinase activity"/>
    <property type="evidence" value="ECO:0007669"/>
    <property type="project" value="UniProtKB-UniRule"/>
</dbReference>
<dbReference type="InterPro" id="IPR004662">
    <property type="entry name" value="AcgluKinase_fam"/>
</dbReference>
<dbReference type="GO" id="GO:0042450">
    <property type="term" value="P:L-arginine biosynthetic process via ornithine"/>
    <property type="evidence" value="ECO:0007669"/>
    <property type="project" value="UniProtKB-UniRule"/>
</dbReference>
<sequence length="280" mass="28514">MTMTSWLESHRGETVIIKFGGNAMIDDELARAFCDDVVALGRAGIRAVITHGGGPQISSELIARGIRSEFRGGLRVTTSEAVHVVRDVLVRIGADLAAGLGAAGATASALAGDEHALFTAERAGTEVAGERVDLGQVGEITAVEPSAVLKVLDAGGIPVVSAIALGAGSELLNVNADAAAASLAVALDADWLILLTDIAGLYRDWPNRDSLVGEIDAAQLATLLPTLESGMIPKVAAALHAVQGGVGRAVIVDGRVPHVLLAEPFGASGTTITPAERVVS</sequence>
<dbReference type="InterPro" id="IPR001057">
    <property type="entry name" value="Glu/AcGlu_kinase"/>
</dbReference>
<organism evidence="11 12">
    <name type="scientific">Terrimesophilobacter mesophilus</name>
    <dbReference type="NCBI Taxonomy" id="433647"/>
    <lineage>
        <taxon>Bacteria</taxon>
        <taxon>Bacillati</taxon>
        <taxon>Actinomycetota</taxon>
        <taxon>Actinomycetes</taxon>
        <taxon>Micrococcales</taxon>
        <taxon>Microbacteriaceae</taxon>
        <taxon>Terrimesophilobacter</taxon>
    </lineage>
</organism>
<evidence type="ECO:0000256" key="2">
    <source>
        <dbReference type="ARBA" id="ARBA00022571"/>
    </source>
</evidence>
<keyword evidence="7 9" id="KW-0067">ATP-binding</keyword>
<dbReference type="NCBIfam" id="TIGR00761">
    <property type="entry name" value="argB"/>
    <property type="match status" value="1"/>
</dbReference>
<comment type="subcellular location">
    <subcellularLocation>
        <location evidence="9">Cytoplasm</location>
    </subcellularLocation>
</comment>
<dbReference type="SUPFAM" id="SSF53633">
    <property type="entry name" value="Carbamate kinase-like"/>
    <property type="match status" value="1"/>
</dbReference>
<evidence type="ECO:0000256" key="9">
    <source>
        <dbReference type="HAMAP-Rule" id="MF_00082"/>
    </source>
</evidence>
<keyword evidence="5 9" id="KW-0547">Nucleotide-binding</keyword>
<comment type="function">
    <text evidence="9">Catalyzes the ATP-dependent phosphorylation of N-acetyl-L-glutamate.</text>
</comment>
<dbReference type="EMBL" id="SOFI01000003">
    <property type="protein sequence ID" value="TFB78989.1"/>
    <property type="molecule type" value="Genomic_DNA"/>
</dbReference>
<name>A0A4R8V849_9MICO</name>
<comment type="similarity">
    <text evidence="9">Belongs to the acetylglutamate kinase family. ArgB subfamily.</text>
</comment>
<evidence type="ECO:0000256" key="3">
    <source>
        <dbReference type="ARBA" id="ARBA00022605"/>
    </source>
</evidence>
<dbReference type="EC" id="2.7.2.8" evidence="9"/>
<dbReference type="Gene3D" id="3.40.1160.10">
    <property type="entry name" value="Acetylglutamate kinase-like"/>
    <property type="match status" value="1"/>
</dbReference>
<feature type="site" description="Transition state stabilizer" evidence="9">
    <location>
        <position position="234"/>
    </location>
</feature>
<feature type="domain" description="Aspartate/glutamate/uridylate kinase" evidence="10">
    <location>
        <begin position="14"/>
        <end position="253"/>
    </location>
</feature>
<dbReference type="PIRSF" id="PIRSF000728">
    <property type="entry name" value="NAGK"/>
    <property type="match status" value="1"/>
</dbReference>
<feature type="binding site" evidence="9">
    <location>
        <position position="75"/>
    </location>
    <ligand>
        <name>substrate</name>
    </ligand>
</feature>
<gene>
    <name evidence="9 11" type="primary">argB</name>
    <name evidence="11" type="ORF">E3N84_02280</name>
</gene>
<evidence type="ECO:0000259" key="10">
    <source>
        <dbReference type="Pfam" id="PF00696"/>
    </source>
</evidence>
<dbReference type="InterPro" id="IPR036393">
    <property type="entry name" value="AceGlu_kinase-like_sf"/>
</dbReference>
<dbReference type="InterPro" id="IPR037528">
    <property type="entry name" value="ArgB"/>
</dbReference>
<protein>
    <recommendedName>
        <fullName evidence="9">Acetylglutamate kinase</fullName>
        <ecNumber evidence="9">2.7.2.8</ecNumber>
    </recommendedName>
    <alternativeName>
        <fullName evidence="9">N-acetyl-L-glutamate 5-phosphotransferase</fullName>
    </alternativeName>
    <alternativeName>
        <fullName evidence="9">NAG kinase</fullName>
        <shortName evidence="9">NAGK</shortName>
    </alternativeName>
</protein>
<keyword evidence="2 9" id="KW-0055">Arginine biosynthesis</keyword>
<accession>A0A4R8V849</accession>
<keyword evidence="6 9" id="KW-0418">Kinase</keyword>
<evidence type="ECO:0000256" key="6">
    <source>
        <dbReference type="ARBA" id="ARBA00022777"/>
    </source>
</evidence>
<comment type="pathway">
    <text evidence="1 9">Amino-acid biosynthesis; L-arginine biosynthesis; N(2)-acetyl-L-ornithine from L-glutamate: step 2/4.</text>
</comment>
<dbReference type="AlphaFoldDB" id="A0A4R8V849"/>
<dbReference type="UniPathway" id="UPA00068">
    <property type="reaction ID" value="UER00107"/>
</dbReference>
<dbReference type="GO" id="GO:0005524">
    <property type="term" value="F:ATP binding"/>
    <property type="evidence" value="ECO:0007669"/>
    <property type="project" value="UniProtKB-UniRule"/>
</dbReference>
<evidence type="ECO:0000256" key="4">
    <source>
        <dbReference type="ARBA" id="ARBA00022679"/>
    </source>
</evidence>
<dbReference type="Pfam" id="PF00696">
    <property type="entry name" value="AA_kinase"/>
    <property type="match status" value="1"/>
</dbReference>
<reference evidence="11 12" key="1">
    <citation type="submission" date="2019-03" db="EMBL/GenBank/DDBJ databases">
        <title>Genomics of glacier-inhabiting Cryobacterium strains.</title>
        <authorList>
            <person name="Liu Q."/>
            <person name="Xin Y.-H."/>
        </authorList>
    </citation>
    <scope>NUCLEOTIDE SEQUENCE [LARGE SCALE GENOMIC DNA]</scope>
    <source>
        <strain evidence="11 12">CGMCC 1.10440</strain>
    </source>
</reference>
<dbReference type="GO" id="GO:0005737">
    <property type="term" value="C:cytoplasm"/>
    <property type="evidence" value="ECO:0007669"/>
    <property type="project" value="UniProtKB-SubCell"/>
</dbReference>
<proteinExistence type="inferred from homology"/>
<dbReference type="OrthoDB" id="9803155at2"/>
<dbReference type="PANTHER" id="PTHR23342:SF0">
    <property type="entry name" value="N-ACETYLGLUTAMATE SYNTHASE, MITOCHONDRIAL"/>
    <property type="match status" value="1"/>
</dbReference>
<dbReference type="PANTHER" id="PTHR23342">
    <property type="entry name" value="N-ACETYLGLUTAMATE SYNTHASE"/>
    <property type="match status" value="1"/>
</dbReference>
<evidence type="ECO:0000256" key="1">
    <source>
        <dbReference type="ARBA" id="ARBA00004828"/>
    </source>
</evidence>